<evidence type="ECO:0000256" key="3">
    <source>
        <dbReference type="ARBA" id="ARBA00022729"/>
    </source>
</evidence>
<dbReference type="EMBL" id="BMAW01058087">
    <property type="protein sequence ID" value="GFT14447.1"/>
    <property type="molecule type" value="Genomic_DNA"/>
</dbReference>
<evidence type="ECO:0000256" key="4">
    <source>
        <dbReference type="ARBA" id="ARBA00022737"/>
    </source>
</evidence>
<protein>
    <submittedName>
        <fullName evidence="12">Peroxidasin</fullName>
    </submittedName>
</protein>
<dbReference type="PANTHER" id="PTHR45080">
    <property type="entry name" value="CONTACTIN 5"/>
    <property type="match status" value="1"/>
</dbReference>
<dbReference type="AlphaFoldDB" id="A0A8X6NI77"/>
<evidence type="ECO:0000259" key="11">
    <source>
        <dbReference type="PROSITE" id="PS50853"/>
    </source>
</evidence>
<keyword evidence="13" id="KW-1185">Reference proteome</keyword>
<reference evidence="12" key="1">
    <citation type="submission" date="2020-08" db="EMBL/GenBank/DDBJ databases">
        <title>Multicomponent nature underlies the extraordinary mechanical properties of spider dragline silk.</title>
        <authorList>
            <person name="Kono N."/>
            <person name="Nakamura H."/>
            <person name="Mori M."/>
            <person name="Yoshida Y."/>
            <person name="Ohtoshi R."/>
            <person name="Malay A.D."/>
            <person name="Moran D.A.P."/>
            <person name="Tomita M."/>
            <person name="Numata K."/>
            <person name="Arakawa K."/>
        </authorList>
    </citation>
    <scope>NUCLEOTIDE SEQUENCE</scope>
</reference>
<accession>A0A8X6NI77</accession>
<feature type="chain" id="PRO_5036448863" evidence="9">
    <location>
        <begin position="25"/>
        <end position="479"/>
    </location>
</feature>
<dbReference type="InterPro" id="IPR003599">
    <property type="entry name" value="Ig_sub"/>
</dbReference>
<evidence type="ECO:0000256" key="7">
    <source>
        <dbReference type="ARBA" id="ARBA00023180"/>
    </source>
</evidence>
<dbReference type="SUPFAM" id="SSF49265">
    <property type="entry name" value="Fibronectin type III"/>
    <property type="match status" value="1"/>
</dbReference>
<dbReference type="CDD" id="cd00063">
    <property type="entry name" value="FN3"/>
    <property type="match status" value="1"/>
</dbReference>
<dbReference type="GO" id="GO:0050808">
    <property type="term" value="P:synapse organization"/>
    <property type="evidence" value="ECO:0007669"/>
    <property type="project" value="TreeGrafter"/>
</dbReference>
<dbReference type="SUPFAM" id="SSF48726">
    <property type="entry name" value="Immunoglobulin"/>
    <property type="match status" value="3"/>
</dbReference>
<evidence type="ECO:0000256" key="2">
    <source>
        <dbReference type="ARBA" id="ARBA00022475"/>
    </source>
</evidence>
<evidence type="ECO:0000256" key="9">
    <source>
        <dbReference type="SAM" id="SignalP"/>
    </source>
</evidence>
<evidence type="ECO:0000256" key="1">
    <source>
        <dbReference type="ARBA" id="ARBA00004236"/>
    </source>
</evidence>
<dbReference type="GO" id="GO:0007156">
    <property type="term" value="P:homophilic cell adhesion via plasma membrane adhesion molecules"/>
    <property type="evidence" value="ECO:0007669"/>
    <property type="project" value="TreeGrafter"/>
</dbReference>
<dbReference type="GO" id="GO:0008046">
    <property type="term" value="F:axon guidance receptor activity"/>
    <property type="evidence" value="ECO:0007669"/>
    <property type="project" value="TreeGrafter"/>
</dbReference>
<dbReference type="InterPro" id="IPR036179">
    <property type="entry name" value="Ig-like_dom_sf"/>
</dbReference>
<dbReference type="GO" id="GO:0030424">
    <property type="term" value="C:axon"/>
    <property type="evidence" value="ECO:0007669"/>
    <property type="project" value="TreeGrafter"/>
</dbReference>
<evidence type="ECO:0000256" key="5">
    <source>
        <dbReference type="ARBA" id="ARBA00023136"/>
    </source>
</evidence>
<comment type="subcellular location">
    <subcellularLocation>
        <location evidence="1">Cell membrane</location>
    </subcellularLocation>
</comment>
<dbReference type="InterPro" id="IPR013098">
    <property type="entry name" value="Ig_I-set"/>
</dbReference>
<dbReference type="Pfam" id="PF13927">
    <property type="entry name" value="Ig_3"/>
    <property type="match status" value="1"/>
</dbReference>
<dbReference type="InterPro" id="IPR003598">
    <property type="entry name" value="Ig_sub2"/>
</dbReference>
<sequence>MLLTERRVLLRALLLLLGLKTVATDAISDDSPLMLSTPSNLNVIEGATVLLPCNVLNIERKVRIWKHLPSRILFSGSISVSRDTQIHLVNGSALRIDAITPRYEGEYVCLVSHHPALNVTHRIHVLVPPTVEADPSSGKTIVRKGNAATLACNASGIPQPVITWTHEHDGIESTSLPSGVRQVLGGSQLQIASADVHHAGAYRCTADNDVGETAAAVIVLTVLYAPELVVSPEWIHGDEGATVEFTCTCNSAPPSHIAWVRTGQETPLVASDRVKLKQKLTPPTTTEAWLKLQRLRGEDLGSYACMAKNSVGQSMKTVEISGLAEPVQLRGDQSGDTSFLLMWTAKSYSPIIEYQLKIRRHKSDDEWTDVMIPVSEEGLQQSLFFSHSYNVTGLEPGTRYEAVLQAHNNFGWNRPSETMLFSAGDPPTTEPVVSSTYLPFYDADLDITDPTYLKQGSSTSSSPTFQLVHILFLIGLSLL</sequence>
<feature type="domain" description="Ig-like" evidence="10">
    <location>
        <begin position="32"/>
        <end position="120"/>
    </location>
</feature>
<dbReference type="PROSITE" id="PS50835">
    <property type="entry name" value="IG_LIKE"/>
    <property type="match status" value="3"/>
</dbReference>
<name>A0A8X6NI77_NEPPI</name>
<feature type="signal peptide" evidence="9">
    <location>
        <begin position="1"/>
        <end position="24"/>
    </location>
</feature>
<dbReference type="PROSITE" id="PS00290">
    <property type="entry name" value="IG_MHC"/>
    <property type="match status" value="1"/>
</dbReference>
<dbReference type="SMART" id="SM00060">
    <property type="entry name" value="FN3"/>
    <property type="match status" value="1"/>
</dbReference>
<dbReference type="InterPro" id="IPR003006">
    <property type="entry name" value="Ig/MHC_CS"/>
</dbReference>
<dbReference type="GO" id="GO:0005886">
    <property type="term" value="C:plasma membrane"/>
    <property type="evidence" value="ECO:0007669"/>
    <property type="project" value="UniProtKB-SubCell"/>
</dbReference>
<feature type="domain" description="Fibronectin type-III" evidence="11">
    <location>
        <begin position="325"/>
        <end position="426"/>
    </location>
</feature>
<proteinExistence type="predicted"/>
<dbReference type="Gene3D" id="2.60.40.10">
    <property type="entry name" value="Immunoglobulins"/>
    <property type="match status" value="4"/>
</dbReference>
<dbReference type="InterPro" id="IPR003961">
    <property type="entry name" value="FN3_dom"/>
</dbReference>
<dbReference type="FunFam" id="2.60.40.10:FF:000032">
    <property type="entry name" value="palladin isoform X1"/>
    <property type="match status" value="1"/>
</dbReference>
<gene>
    <name evidence="12" type="primary">X975_23085</name>
    <name evidence="12" type="ORF">NPIL_479311</name>
</gene>
<keyword evidence="4" id="KW-0677">Repeat</keyword>
<evidence type="ECO:0000313" key="12">
    <source>
        <dbReference type="EMBL" id="GFT14447.1"/>
    </source>
</evidence>
<comment type="caution">
    <text evidence="12">The sequence shown here is derived from an EMBL/GenBank/DDBJ whole genome shotgun (WGS) entry which is preliminary data.</text>
</comment>
<dbReference type="GO" id="GO:0043025">
    <property type="term" value="C:neuronal cell body"/>
    <property type="evidence" value="ECO:0007669"/>
    <property type="project" value="TreeGrafter"/>
</dbReference>
<keyword evidence="8" id="KW-0393">Immunoglobulin domain</keyword>
<dbReference type="FunFam" id="2.60.40.10:FF:000328">
    <property type="entry name" value="CLUMA_CG000981, isoform A"/>
    <property type="match status" value="1"/>
</dbReference>
<keyword evidence="5" id="KW-0472">Membrane</keyword>
<keyword evidence="6" id="KW-1015">Disulfide bond</keyword>
<evidence type="ECO:0000313" key="13">
    <source>
        <dbReference type="Proteomes" id="UP000887013"/>
    </source>
</evidence>
<dbReference type="PROSITE" id="PS50853">
    <property type="entry name" value="FN3"/>
    <property type="match status" value="1"/>
</dbReference>
<dbReference type="InterPro" id="IPR007110">
    <property type="entry name" value="Ig-like_dom"/>
</dbReference>
<evidence type="ECO:0000256" key="8">
    <source>
        <dbReference type="ARBA" id="ARBA00023319"/>
    </source>
</evidence>
<evidence type="ECO:0000256" key="6">
    <source>
        <dbReference type="ARBA" id="ARBA00023157"/>
    </source>
</evidence>
<feature type="domain" description="Ig-like" evidence="10">
    <location>
        <begin position="226"/>
        <end position="321"/>
    </location>
</feature>
<dbReference type="Proteomes" id="UP000887013">
    <property type="component" value="Unassembled WGS sequence"/>
</dbReference>
<dbReference type="InterPro" id="IPR050958">
    <property type="entry name" value="Cell_Adh-Cytoskel_Orgn"/>
</dbReference>
<dbReference type="InterPro" id="IPR036116">
    <property type="entry name" value="FN3_sf"/>
</dbReference>
<dbReference type="OrthoDB" id="6159398at2759"/>
<dbReference type="Pfam" id="PF00041">
    <property type="entry name" value="fn3"/>
    <property type="match status" value="1"/>
</dbReference>
<evidence type="ECO:0000259" key="10">
    <source>
        <dbReference type="PROSITE" id="PS50835"/>
    </source>
</evidence>
<organism evidence="12 13">
    <name type="scientific">Nephila pilipes</name>
    <name type="common">Giant wood spider</name>
    <name type="synonym">Nephila maculata</name>
    <dbReference type="NCBI Taxonomy" id="299642"/>
    <lineage>
        <taxon>Eukaryota</taxon>
        <taxon>Metazoa</taxon>
        <taxon>Ecdysozoa</taxon>
        <taxon>Arthropoda</taxon>
        <taxon>Chelicerata</taxon>
        <taxon>Arachnida</taxon>
        <taxon>Araneae</taxon>
        <taxon>Araneomorphae</taxon>
        <taxon>Entelegynae</taxon>
        <taxon>Araneoidea</taxon>
        <taxon>Nephilidae</taxon>
        <taxon>Nephila</taxon>
    </lineage>
</organism>
<keyword evidence="7" id="KW-0325">Glycoprotein</keyword>
<dbReference type="SMART" id="SM00409">
    <property type="entry name" value="IG"/>
    <property type="match status" value="3"/>
</dbReference>
<dbReference type="PANTHER" id="PTHR45080:SF33">
    <property type="entry name" value="IG-LIKE DOMAIN-CONTAINING PROTEIN"/>
    <property type="match status" value="1"/>
</dbReference>
<keyword evidence="3 9" id="KW-0732">Signal</keyword>
<dbReference type="Pfam" id="PF07679">
    <property type="entry name" value="I-set"/>
    <property type="match status" value="1"/>
</dbReference>
<dbReference type="SMART" id="SM00408">
    <property type="entry name" value="IGc2"/>
    <property type="match status" value="3"/>
</dbReference>
<dbReference type="InterPro" id="IPR013783">
    <property type="entry name" value="Ig-like_fold"/>
</dbReference>
<feature type="domain" description="Ig-like" evidence="10">
    <location>
        <begin position="129"/>
        <end position="221"/>
    </location>
</feature>
<keyword evidence="2" id="KW-1003">Cell membrane</keyword>